<evidence type="ECO:0000313" key="3">
    <source>
        <dbReference type="EMBL" id="KKN92434.1"/>
    </source>
</evidence>
<evidence type="ECO:0000256" key="1">
    <source>
        <dbReference type="ARBA" id="ARBA00022603"/>
    </source>
</evidence>
<organism evidence="3">
    <name type="scientific">marine sediment metagenome</name>
    <dbReference type="NCBI Taxonomy" id="412755"/>
    <lineage>
        <taxon>unclassified sequences</taxon>
        <taxon>metagenomes</taxon>
        <taxon>ecological metagenomes</taxon>
    </lineage>
</organism>
<dbReference type="GO" id="GO:0032259">
    <property type="term" value="P:methylation"/>
    <property type="evidence" value="ECO:0007669"/>
    <property type="project" value="UniProtKB-KW"/>
</dbReference>
<sequence>MIKIVESEVTSFDTSKWADMVIGPARRRFLTPTGEHYRLLIHLAHKISDGVFYDVGTLDGASAIALGSNLSNLVTSWDISEVSRKTAGYAYPNVPGMDNIEFRTKSIFDEPAWIYDVADIICLDIAPHDGIKERLFMEVLEKSNFKGLLICDDIRNRRFPNLSKWWDEIDHPKWIIPYAHCSGTGIVSYGDETIVKGYPTVSHGIKGHLSRVEANWLNEMPARIGDGLYGELGTYRGRSAACIAGGIQTSGIKAHLITVDSYDGRSMTSGRPHSMEDTVACFKEKGISEYVTFMKGLTVPMADKCRSQRFDFLFIDADHSYEGCKADFVAWSPLVRSGGEIAFHDANLDSVLQVVKESGWEWHMVDTMAVVTKP</sequence>
<evidence type="ECO:0008006" key="4">
    <source>
        <dbReference type="Google" id="ProtNLM"/>
    </source>
</evidence>
<dbReference type="AlphaFoldDB" id="A0A0F9ULC6"/>
<accession>A0A0F9ULC6</accession>
<comment type="caution">
    <text evidence="3">The sequence shown here is derived from an EMBL/GenBank/DDBJ whole genome shotgun (WGS) entry which is preliminary data.</text>
</comment>
<gene>
    <name evidence="3" type="ORF">LCGC14_0209250</name>
</gene>
<evidence type="ECO:0000256" key="2">
    <source>
        <dbReference type="ARBA" id="ARBA00022679"/>
    </source>
</evidence>
<dbReference type="Gene3D" id="3.40.50.150">
    <property type="entry name" value="Vaccinia Virus protein VP39"/>
    <property type="match status" value="2"/>
</dbReference>
<keyword evidence="2" id="KW-0808">Transferase</keyword>
<proteinExistence type="predicted"/>
<dbReference type="GO" id="GO:0005886">
    <property type="term" value="C:plasma membrane"/>
    <property type="evidence" value="ECO:0007669"/>
    <property type="project" value="TreeGrafter"/>
</dbReference>
<dbReference type="GO" id="GO:0008168">
    <property type="term" value="F:methyltransferase activity"/>
    <property type="evidence" value="ECO:0007669"/>
    <property type="project" value="UniProtKB-KW"/>
</dbReference>
<dbReference type="InterPro" id="IPR029063">
    <property type="entry name" value="SAM-dependent_MTases_sf"/>
</dbReference>
<dbReference type="Pfam" id="PF13578">
    <property type="entry name" value="Methyltransf_24"/>
    <property type="match status" value="1"/>
</dbReference>
<dbReference type="EMBL" id="LAZR01000095">
    <property type="protein sequence ID" value="KKN92434.1"/>
    <property type="molecule type" value="Genomic_DNA"/>
</dbReference>
<protein>
    <recommendedName>
        <fullName evidence="4">Methyltransferase domain-containing protein</fullName>
    </recommendedName>
</protein>
<dbReference type="PANTHER" id="PTHR40048:SF1">
    <property type="entry name" value="RHAMNOSYL O-METHYLTRANSFERASE"/>
    <property type="match status" value="1"/>
</dbReference>
<name>A0A0F9ULC6_9ZZZZ</name>
<reference evidence="3" key="1">
    <citation type="journal article" date="2015" name="Nature">
        <title>Complex archaea that bridge the gap between prokaryotes and eukaryotes.</title>
        <authorList>
            <person name="Spang A."/>
            <person name="Saw J.H."/>
            <person name="Jorgensen S.L."/>
            <person name="Zaremba-Niedzwiedzka K."/>
            <person name="Martijn J."/>
            <person name="Lind A.E."/>
            <person name="van Eijk R."/>
            <person name="Schleper C."/>
            <person name="Guy L."/>
            <person name="Ettema T.J."/>
        </authorList>
    </citation>
    <scope>NUCLEOTIDE SEQUENCE</scope>
</reference>
<dbReference type="SUPFAM" id="SSF53335">
    <property type="entry name" value="S-adenosyl-L-methionine-dependent methyltransferases"/>
    <property type="match status" value="2"/>
</dbReference>
<keyword evidence="1" id="KW-0489">Methyltransferase</keyword>
<dbReference type="PANTHER" id="PTHR40048">
    <property type="entry name" value="RHAMNOSYL O-METHYLTRANSFERASE"/>
    <property type="match status" value="1"/>
</dbReference>